<dbReference type="Pfam" id="PF00578">
    <property type="entry name" value="AhpC-TSA"/>
    <property type="match status" value="1"/>
</dbReference>
<evidence type="ECO:0000313" key="4">
    <source>
        <dbReference type="Proteomes" id="UP001166291"/>
    </source>
</evidence>
<dbReference type="InterPro" id="IPR017937">
    <property type="entry name" value="Thioredoxin_CS"/>
</dbReference>
<dbReference type="InterPro" id="IPR013766">
    <property type="entry name" value="Thioredoxin_domain"/>
</dbReference>
<protein>
    <submittedName>
        <fullName evidence="3">TlpA family protein disulfide reductase</fullName>
    </submittedName>
</protein>
<dbReference type="PANTHER" id="PTHR42852">
    <property type="entry name" value="THIOL:DISULFIDE INTERCHANGE PROTEIN DSBE"/>
    <property type="match status" value="1"/>
</dbReference>
<feature type="chain" id="PRO_5045444310" evidence="1">
    <location>
        <begin position="19"/>
        <end position="152"/>
    </location>
</feature>
<dbReference type="PANTHER" id="PTHR42852:SF18">
    <property type="entry name" value="CHROMOSOME UNDETERMINED SCAFFOLD_47, WHOLE GENOME SHOTGUN SEQUENCE"/>
    <property type="match status" value="1"/>
</dbReference>
<reference evidence="3" key="1">
    <citation type="submission" date="2021-07" db="EMBL/GenBank/DDBJ databases">
        <title>Zhongshania sp. CAU 1632 isolated from seawater.</title>
        <authorList>
            <person name="Kim W."/>
        </authorList>
    </citation>
    <scope>NUCLEOTIDE SEQUENCE</scope>
    <source>
        <strain evidence="3">CAU 1632</strain>
    </source>
</reference>
<evidence type="ECO:0000313" key="3">
    <source>
        <dbReference type="EMBL" id="MBW2940059.1"/>
    </source>
</evidence>
<proteinExistence type="predicted"/>
<name>A0ABS6VP23_9GAMM</name>
<accession>A0ABS6VP23</accession>
<comment type="caution">
    <text evidence="3">The sequence shown here is derived from an EMBL/GenBank/DDBJ whole genome shotgun (WGS) entry which is preliminary data.</text>
</comment>
<evidence type="ECO:0000259" key="2">
    <source>
        <dbReference type="PROSITE" id="PS51352"/>
    </source>
</evidence>
<dbReference type="InterPro" id="IPR050553">
    <property type="entry name" value="Thioredoxin_ResA/DsbE_sf"/>
</dbReference>
<dbReference type="PROSITE" id="PS51257">
    <property type="entry name" value="PROKAR_LIPOPROTEIN"/>
    <property type="match status" value="1"/>
</dbReference>
<feature type="signal peptide" evidence="1">
    <location>
        <begin position="1"/>
        <end position="18"/>
    </location>
</feature>
<feature type="domain" description="Thioredoxin" evidence="2">
    <location>
        <begin position="16"/>
        <end position="150"/>
    </location>
</feature>
<organism evidence="3 4">
    <name type="scientific">Zhongshania aquimaris</name>
    <dbReference type="NCBI Taxonomy" id="2857107"/>
    <lineage>
        <taxon>Bacteria</taxon>
        <taxon>Pseudomonadati</taxon>
        <taxon>Pseudomonadota</taxon>
        <taxon>Gammaproteobacteria</taxon>
        <taxon>Cellvibrionales</taxon>
        <taxon>Spongiibacteraceae</taxon>
        <taxon>Zhongshania</taxon>
    </lineage>
</organism>
<dbReference type="Proteomes" id="UP001166291">
    <property type="component" value="Unassembled WGS sequence"/>
</dbReference>
<keyword evidence="4" id="KW-1185">Reference proteome</keyword>
<dbReference type="CDD" id="cd02966">
    <property type="entry name" value="TlpA_like_family"/>
    <property type="match status" value="1"/>
</dbReference>
<dbReference type="PROSITE" id="PS00194">
    <property type="entry name" value="THIOREDOXIN_1"/>
    <property type="match status" value="1"/>
</dbReference>
<dbReference type="RefSeq" id="WP_219042285.1">
    <property type="nucleotide sequence ID" value="NZ_JAHWDQ010000001.1"/>
</dbReference>
<dbReference type="PROSITE" id="PS51352">
    <property type="entry name" value="THIOREDOXIN_2"/>
    <property type="match status" value="1"/>
</dbReference>
<keyword evidence="1" id="KW-0732">Signal</keyword>
<dbReference type="InterPro" id="IPR000866">
    <property type="entry name" value="AhpC/TSA"/>
</dbReference>
<gene>
    <name evidence="3" type="ORF">KXJ70_04695</name>
</gene>
<evidence type="ECO:0000256" key="1">
    <source>
        <dbReference type="SAM" id="SignalP"/>
    </source>
</evidence>
<sequence>MKTSTLLALICLLFLGLAGCSKPDFQTLSGSDGNFAQDKWLIINYWATWCGPCREEIPALNDFGAARSDVKIYGVNYDNLSGEALQAAVDEMGIEFDSMLIDPAQQLAIPRPRVLPTTLLIGPKGSLKASLTGPQTADSLSKAILNASTLAP</sequence>
<dbReference type="EMBL" id="JAHWDQ010000001">
    <property type="protein sequence ID" value="MBW2940059.1"/>
    <property type="molecule type" value="Genomic_DNA"/>
</dbReference>